<dbReference type="SMART" id="SM00325">
    <property type="entry name" value="RhoGEF"/>
    <property type="match status" value="1"/>
</dbReference>
<proteinExistence type="predicted"/>
<feature type="compositionally biased region" description="Basic and acidic residues" evidence="1">
    <location>
        <begin position="663"/>
        <end position="673"/>
    </location>
</feature>
<dbReference type="Proteomes" id="UP001652741">
    <property type="component" value="Chromosome ssa01"/>
</dbReference>
<feature type="domain" description="DH" evidence="2">
    <location>
        <begin position="182"/>
        <end position="365"/>
    </location>
</feature>
<dbReference type="PANTHER" id="PTHR46944">
    <property type="entry name" value="RHO GUANINE NUCLEOTIDE EXCHANGE FACTOR 33"/>
    <property type="match status" value="1"/>
</dbReference>
<feature type="region of interest" description="Disordered" evidence="1">
    <location>
        <begin position="489"/>
        <end position="577"/>
    </location>
</feature>
<dbReference type="InterPro" id="IPR035899">
    <property type="entry name" value="DBL_dom_sf"/>
</dbReference>
<accession>A0A1S3RGC3</accession>
<dbReference type="RefSeq" id="XP_014050829.1">
    <property type="nucleotide sequence ID" value="XM_014195354.2"/>
</dbReference>
<dbReference type="GO" id="GO:0005085">
    <property type="term" value="F:guanyl-nucleotide exchange factor activity"/>
    <property type="evidence" value="ECO:0007669"/>
    <property type="project" value="InterPro"/>
</dbReference>
<keyword evidence="3" id="KW-1185">Reference proteome</keyword>
<reference evidence="4" key="1">
    <citation type="submission" date="2025-08" db="UniProtKB">
        <authorList>
            <consortium name="RefSeq"/>
        </authorList>
    </citation>
    <scope>IDENTIFICATION</scope>
</reference>
<dbReference type="InterPro" id="IPR000219">
    <property type="entry name" value="DH_dom"/>
</dbReference>
<dbReference type="AlphaFoldDB" id="A0A1S3RGC3"/>
<organism evidence="3 4">
    <name type="scientific">Salmo salar</name>
    <name type="common">Atlantic salmon</name>
    <dbReference type="NCBI Taxonomy" id="8030"/>
    <lineage>
        <taxon>Eukaryota</taxon>
        <taxon>Metazoa</taxon>
        <taxon>Chordata</taxon>
        <taxon>Craniata</taxon>
        <taxon>Vertebrata</taxon>
        <taxon>Euteleostomi</taxon>
        <taxon>Actinopterygii</taxon>
        <taxon>Neopterygii</taxon>
        <taxon>Teleostei</taxon>
        <taxon>Protacanthopterygii</taxon>
        <taxon>Salmoniformes</taxon>
        <taxon>Salmonidae</taxon>
        <taxon>Salmoninae</taxon>
        <taxon>Salmo</taxon>
    </lineage>
</organism>
<dbReference type="Gene3D" id="1.20.900.10">
    <property type="entry name" value="Dbl homology (DH) domain"/>
    <property type="match status" value="1"/>
</dbReference>
<feature type="compositionally biased region" description="Polar residues" evidence="1">
    <location>
        <begin position="497"/>
        <end position="507"/>
    </location>
</feature>
<dbReference type="KEGG" id="sasa:106602591"/>
<evidence type="ECO:0000313" key="3">
    <source>
        <dbReference type="Proteomes" id="UP001652741"/>
    </source>
</evidence>
<sequence>MAVANNEVMKPQEGELVSEISKAVETLFLSEDNGHLHIQLQGLVSELKVGFSSALYELSQIQHGDSDIREEVGEARRSCERKALRMETLVESLRDELGEMRCQILHLCGSNRQRSPIQQEVKVTQSALATQRDSNTGLVVNGRSHCECSASSSASSSWNRGRVLLHCYLQGLKAGMCEGTDARQQVTMQLLHSEWEYVSTLNQLYDKYRTPPALQKDLEPYQNYLKFVEELLQRHLLFRNTLEQRLSAHDWKGLVGDIFVQLVGHNDSSFLDIYHGYTTALATFLSIEFNRIMLNGKIQNTQSYTKEREEVQLFSLLLAPVSRIHSYLTLIQSLLQWTDSDHPDCSLLQGSERVLRSILSRCHLILEEDVRWGDGGRMAGPSGSCSACPCAKSCDRRSQLCPATDTQKHRQESRDAAGKREEQPLSTRLSNCAAGCQSMPVACWPTGTVRKKRCYRDRTGGTLQSHLHDSCGLAGLVYGGDISAFLHTAPPGWGDSDSGQESPSQATGVMGQGHGPQTPGPHMVQRSTDDCDTEEDVGDTSVFDYSSVTTCSPDGTLRREGEASNTEEEEEDTDSQVPVLLKPSYTQQQLRDSPRERTVCLRWQIPRLPYPSSRSPRHQAGPAGPEGQGQAPGPAGPYGNRVISVTKGPPPLLPTSVFRPIWDEPPKQEDAAPVKENTPQGFRPVQATERQTFPNFKKLRFQTQPRVGHVQAGAMGGVAVWDESEEDSEGPCSTV</sequence>
<feature type="compositionally biased region" description="Basic and acidic residues" evidence="1">
    <location>
        <begin position="406"/>
        <end position="423"/>
    </location>
</feature>
<dbReference type="PROSITE" id="PS50010">
    <property type="entry name" value="DH_2"/>
    <property type="match status" value="1"/>
</dbReference>
<feature type="compositionally biased region" description="Low complexity" evidence="1">
    <location>
        <begin position="608"/>
        <end position="633"/>
    </location>
</feature>
<dbReference type="InterPro" id="IPR042849">
    <property type="entry name" value="ARHGEF33"/>
</dbReference>
<feature type="region of interest" description="Disordered" evidence="1">
    <location>
        <begin position="404"/>
        <end position="424"/>
    </location>
</feature>
<evidence type="ECO:0000259" key="2">
    <source>
        <dbReference type="PROSITE" id="PS50010"/>
    </source>
</evidence>
<protein>
    <submittedName>
        <fullName evidence="4">Uncharacterized protein si:ch211-67f24.7 isoform X1</fullName>
    </submittedName>
</protein>
<feature type="region of interest" description="Disordered" evidence="1">
    <location>
        <begin position="663"/>
        <end position="689"/>
    </location>
</feature>
<feature type="region of interest" description="Disordered" evidence="1">
    <location>
        <begin position="608"/>
        <end position="640"/>
    </location>
</feature>
<gene>
    <name evidence="4" type="primary">si:ch211-67f24.7</name>
</gene>
<evidence type="ECO:0000256" key="1">
    <source>
        <dbReference type="SAM" id="MobiDB-lite"/>
    </source>
</evidence>
<dbReference type="Pfam" id="PF00621">
    <property type="entry name" value="RhoGEF"/>
    <property type="match status" value="1"/>
</dbReference>
<dbReference type="PaxDb" id="8030-ENSSSAP00000063508"/>
<dbReference type="SUPFAM" id="SSF48065">
    <property type="entry name" value="DBL homology domain (DH-domain)"/>
    <property type="match status" value="1"/>
</dbReference>
<evidence type="ECO:0000313" key="4">
    <source>
        <dbReference type="RefSeq" id="XP_014050829.1"/>
    </source>
</evidence>
<dbReference type="PANTHER" id="PTHR46944:SF1">
    <property type="entry name" value="RHO GUANINE NUCLEOTIDE EXCHANGE FACTOR 33"/>
    <property type="match status" value="1"/>
</dbReference>
<feature type="compositionally biased region" description="Polar residues" evidence="1">
    <location>
        <begin position="543"/>
        <end position="553"/>
    </location>
</feature>
<feature type="compositionally biased region" description="Acidic residues" evidence="1">
    <location>
        <begin position="565"/>
        <end position="574"/>
    </location>
</feature>
<dbReference type="OrthoDB" id="8828665at2759"/>
<dbReference type="STRING" id="8030.ENSSSAP00000063508"/>
<name>A0A1S3RGC3_SALSA</name>